<keyword evidence="2" id="KW-1185">Reference proteome</keyword>
<organism evidence="1 2">
    <name type="scientific">Alloacidobacterium dinghuense</name>
    <dbReference type="NCBI Taxonomy" id="2763107"/>
    <lineage>
        <taxon>Bacteria</taxon>
        <taxon>Pseudomonadati</taxon>
        <taxon>Acidobacteriota</taxon>
        <taxon>Terriglobia</taxon>
        <taxon>Terriglobales</taxon>
        <taxon>Acidobacteriaceae</taxon>
        <taxon>Alloacidobacterium</taxon>
    </lineage>
</organism>
<dbReference type="Proteomes" id="UP000515312">
    <property type="component" value="Chromosome"/>
</dbReference>
<dbReference type="RefSeq" id="WP_186746959.1">
    <property type="nucleotide sequence ID" value="NZ_CP060394.1"/>
</dbReference>
<reference evidence="1 2" key="1">
    <citation type="submission" date="2020-08" db="EMBL/GenBank/DDBJ databases">
        <title>Edaphobacter telluris sp. nov. and Acidobacterium dinghuensis sp. nov., two acidobacteria isolated from forest soil.</title>
        <authorList>
            <person name="Fu J."/>
            <person name="Qiu L."/>
        </authorList>
    </citation>
    <scope>NUCLEOTIDE SEQUENCE [LARGE SCALE GENOMIC DNA]</scope>
    <source>
        <strain evidence="1">4Y35</strain>
    </source>
</reference>
<dbReference type="KEGG" id="adin:H7849_12530"/>
<accession>A0A7G8BQ23</accession>
<dbReference type="AlphaFoldDB" id="A0A7G8BQ23"/>
<protein>
    <submittedName>
        <fullName evidence="1">Uncharacterized protein</fullName>
    </submittedName>
</protein>
<gene>
    <name evidence="1" type="ORF">H7849_12530</name>
</gene>
<dbReference type="EMBL" id="CP060394">
    <property type="protein sequence ID" value="QNI34643.1"/>
    <property type="molecule type" value="Genomic_DNA"/>
</dbReference>
<proteinExistence type="predicted"/>
<dbReference type="PROSITE" id="PS51257">
    <property type="entry name" value="PROKAR_LIPOPROTEIN"/>
    <property type="match status" value="1"/>
</dbReference>
<evidence type="ECO:0000313" key="2">
    <source>
        <dbReference type="Proteomes" id="UP000515312"/>
    </source>
</evidence>
<sequence length="275" mass="29283">MATGRRPIRRQQAIFAVCLTLLVIGCREGRVSSTATSTTRAKAGHFYSTTFPRSEKPISESGNWVGGSDAGASFWAGGSFLEGERLWGNVQTVSGFSYGVDEPTKYGDPTAILTGTWSPTQTATATVKLNKIPTGGCCHEVELRLRTTIADHSITGYEAYCSVMPDKPYCHIARWNGPNGSYWNFETGNSSAYLSDGDVIRATATGANPTVITLYKNGTQILQATDSGAAGGGFGAFGPWTSGNPGIGFYDDHDSHWKDFGLSSFSATDGTELGR</sequence>
<evidence type="ECO:0000313" key="1">
    <source>
        <dbReference type="EMBL" id="QNI34643.1"/>
    </source>
</evidence>
<name>A0A7G8BQ23_9BACT</name>